<evidence type="ECO:0000256" key="3">
    <source>
        <dbReference type="ARBA" id="ARBA00022833"/>
    </source>
</evidence>
<keyword evidence="3" id="KW-0862">Zinc</keyword>
<name>A0AAN9UH77_9PEZI</name>
<evidence type="ECO:0000256" key="1">
    <source>
        <dbReference type="ARBA" id="ARBA00022723"/>
    </source>
</evidence>
<evidence type="ECO:0000256" key="2">
    <source>
        <dbReference type="ARBA" id="ARBA00022771"/>
    </source>
</evidence>
<feature type="compositionally biased region" description="Acidic residues" evidence="5">
    <location>
        <begin position="251"/>
        <end position="271"/>
    </location>
</feature>
<comment type="caution">
    <text evidence="7">The sequence shown here is derived from an EMBL/GenBank/DDBJ whole genome shotgun (WGS) entry which is preliminary data.</text>
</comment>
<protein>
    <recommendedName>
        <fullName evidence="6">GRF-type domain-containing protein</fullName>
    </recommendedName>
</protein>
<evidence type="ECO:0000256" key="5">
    <source>
        <dbReference type="SAM" id="MobiDB-lite"/>
    </source>
</evidence>
<dbReference type="GO" id="GO:0008270">
    <property type="term" value="F:zinc ion binding"/>
    <property type="evidence" value="ECO:0007669"/>
    <property type="project" value="UniProtKB-KW"/>
</dbReference>
<evidence type="ECO:0000313" key="7">
    <source>
        <dbReference type="EMBL" id="KAK7744149.1"/>
    </source>
</evidence>
<keyword evidence="2 4" id="KW-0863">Zinc-finger</keyword>
<feature type="region of interest" description="Disordered" evidence="5">
    <location>
        <begin position="91"/>
        <end position="385"/>
    </location>
</feature>
<organism evidence="7 8">
    <name type="scientific">Cytospora paraplurivora</name>
    <dbReference type="NCBI Taxonomy" id="2898453"/>
    <lineage>
        <taxon>Eukaryota</taxon>
        <taxon>Fungi</taxon>
        <taxon>Dikarya</taxon>
        <taxon>Ascomycota</taxon>
        <taxon>Pezizomycotina</taxon>
        <taxon>Sordariomycetes</taxon>
        <taxon>Sordariomycetidae</taxon>
        <taxon>Diaporthales</taxon>
        <taxon>Cytosporaceae</taxon>
        <taxon>Cytospora</taxon>
    </lineage>
</organism>
<dbReference type="InterPro" id="IPR010666">
    <property type="entry name" value="Znf_GRF"/>
</dbReference>
<accession>A0AAN9UH77</accession>
<evidence type="ECO:0000259" key="6">
    <source>
        <dbReference type="PROSITE" id="PS51999"/>
    </source>
</evidence>
<keyword evidence="1" id="KW-0479">Metal-binding</keyword>
<sequence length="518" mass="56641">MFKTPSRAGTTPSKASYTPKKMGLFEDGQWLCECTPRQPALCLTVRKETKNKGKRFYTCQDRKCDMFLWEDAAKARERDAILQHNCRSENGITTSVRPRTPEPAPPLNLSRSAGPKKLTDAKITDFTAGTQRPKQAKPQQRVFRGIDDPRDSYPSNLSDSEDEASEVMASLAARATSQSQAQNRQRSYLSQPGGPADIISQTLRPESSSAKPLGPADAAGGRPAPSNMHNQPSGLGNPATPTAKRKRGVFLEDEDEDEDDDEFGDDDLDDLETGRQLAKITDESARKQQRTKNVYETPSARRMVDVGDDHGIRNDLGLPTPVSRRPGLLVASEERERSAKRQRHVDFTSLSSSSPAHEIDDEDEGKTQSQPEGAVGDPTTPTPYRKTDALAAAAAAAPTTPSLGTPAAAAVGRSPAADNVDYPRIAEEVLSLLSGQPVSESTKRTLRAAMYRHEMRVKGVARGREAARAGIAERDERIADLQARVVSLENGRRMDRETLGELRAFGERLTRLLAAQEE</sequence>
<dbReference type="AlphaFoldDB" id="A0AAN9UH77"/>
<proteinExistence type="predicted"/>
<feature type="compositionally biased region" description="Polar residues" evidence="5">
    <location>
        <begin position="175"/>
        <end position="190"/>
    </location>
</feature>
<dbReference type="EMBL" id="JAJSPL020000011">
    <property type="protein sequence ID" value="KAK7744149.1"/>
    <property type="molecule type" value="Genomic_DNA"/>
</dbReference>
<feature type="compositionally biased region" description="Polar residues" evidence="5">
    <location>
        <begin position="199"/>
        <end position="210"/>
    </location>
</feature>
<dbReference type="Pfam" id="PF06839">
    <property type="entry name" value="Zn_ribbon_GRF"/>
    <property type="match status" value="1"/>
</dbReference>
<keyword evidence="8" id="KW-1185">Reference proteome</keyword>
<feature type="domain" description="GRF-type" evidence="6">
    <location>
        <begin position="32"/>
        <end position="73"/>
    </location>
</feature>
<dbReference type="Proteomes" id="UP001320245">
    <property type="component" value="Unassembled WGS sequence"/>
</dbReference>
<feature type="compositionally biased region" description="Low complexity" evidence="5">
    <location>
        <begin position="212"/>
        <end position="225"/>
    </location>
</feature>
<evidence type="ECO:0000313" key="8">
    <source>
        <dbReference type="Proteomes" id="UP001320245"/>
    </source>
</evidence>
<evidence type="ECO:0000256" key="4">
    <source>
        <dbReference type="PROSITE-ProRule" id="PRU01343"/>
    </source>
</evidence>
<feature type="compositionally biased region" description="Basic and acidic residues" evidence="5">
    <location>
        <begin position="302"/>
        <end position="313"/>
    </location>
</feature>
<gene>
    <name evidence="7" type="ORF">SLS53_003670</name>
</gene>
<dbReference type="PROSITE" id="PS51999">
    <property type="entry name" value="ZF_GRF"/>
    <property type="match status" value="1"/>
</dbReference>
<reference evidence="7 8" key="1">
    <citation type="journal article" date="2023" name="PLoS ONE">
        <title>Cytospora paraplurivora sp. nov. isolated from orchards with fruit tree decline syndrome in Ontario, Canada.</title>
        <authorList>
            <person name="Ilyukhin E."/>
            <person name="Nguyen H.D.T."/>
            <person name="Castle A.J."/>
            <person name="Ellouze W."/>
        </authorList>
    </citation>
    <scope>NUCLEOTIDE SEQUENCE [LARGE SCALE GENOMIC DNA]</scope>
    <source>
        <strain evidence="7 8">FDS-564</strain>
    </source>
</reference>